<name>A0ABS9ECK2_9FLAO</name>
<keyword evidence="3" id="KW-1185">Reference proteome</keyword>
<comment type="similarity">
    <text evidence="1">Belongs to the ROK (NagC/XylR) family.</text>
</comment>
<proteinExistence type="inferred from homology"/>
<dbReference type="Gene3D" id="3.30.420.40">
    <property type="match status" value="2"/>
</dbReference>
<dbReference type="RefSeq" id="WP_236132741.1">
    <property type="nucleotide sequence ID" value="NZ_JAKGTH010000006.1"/>
</dbReference>
<dbReference type="InterPro" id="IPR036388">
    <property type="entry name" value="WH-like_DNA-bd_sf"/>
</dbReference>
<evidence type="ECO:0000313" key="3">
    <source>
        <dbReference type="Proteomes" id="UP001179363"/>
    </source>
</evidence>
<reference evidence="2" key="1">
    <citation type="submission" date="2022-01" db="EMBL/GenBank/DDBJ databases">
        <title>Gillisia lutea sp. nov., isolated from marine plastic residues from the Malvarosa beach (Valencia, Spain).</title>
        <authorList>
            <person name="Vidal-Verdu A."/>
            <person name="Molina-Menor E."/>
            <person name="Satari L."/>
            <person name="Pascual J."/>
            <person name="Pereto J."/>
            <person name="Porcar M."/>
        </authorList>
    </citation>
    <scope>NUCLEOTIDE SEQUENCE</scope>
    <source>
        <strain evidence="2">M10.2A</strain>
    </source>
</reference>
<dbReference type="EMBL" id="JAKGTH010000006">
    <property type="protein sequence ID" value="MCF4100602.1"/>
    <property type="molecule type" value="Genomic_DNA"/>
</dbReference>
<gene>
    <name evidence="2" type="ORF">L1I30_02880</name>
</gene>
<dbReference type="SUPFAM" id="SSF53067">
    <property type="entry name" value="Actin-like ATPase domain"/>
    <property type="match status" value="2"/>
</dbReference>
<accession>A0ABS9ECK2</accession>
<dbReference type="PANTHER" id="PTHR18964">
    <property type="entry name" value="ROK (REPRESSOR, ORF, KINASE) FAMILY"/>
    <property type="match status" value="1"/>
</dbReference>
<dbReference type="PANTHER" id="PTHR18964:SF149">
    <property type="entry name" value="BIFUNCTIONAL UDP-N-ACETYLGLUCOSAMINE 2-EPIMERASE_N-ACETYLMANNOSAMINE KINASE"/>
    <property type="match status" value="1"/>
</dbReference>
<dbReference type="InterPro" id="IPR000600">
    <property type="entry name" value="ROK"/>
</dbReference>
<dbReference type="InterPro" id="IPR049874">
    <property type="entry name" value="ROK_cs"/>
</dbReference>
<dbReference type="Pfam" id="PF00480">
    <property type="entry name" value="ROK"/>
    <property type="match status" value="1"/>
</dbReference>
<dbReference type="InterPro" id="IPR043129">
    <property type="entry name" value="ATPase_NBD"/>
</dbReference>
<organism evidence="2 3">
    <name type="scientific">Gillisia lutea</name>
    <dbReference type="NCBI Taxonomy" id="2909668"/>
    <lineage>
        <taxon>Bacteria</taxon>
        <taxon>Pseudomonadati</taxon>
        <taxon>Bacteroidota</taxon>
        <taxon>Flavobacteriia</taxon>
        <taxon>Flavobacteriales</taxon>
        <taxon>Flavobacteriaceae</taxon>
        <taxon>Gillisia</taxon>
    </lineage>
</organism>
<sequence>MSQVLPDFLMNNDPPSGLSNVERKKYLQKIRIIKHLYLNGANTNADICNTFNVSLPTSMSLLNQLVADGIVSKQGRGESVGGRKPDLFGLKKNIFFVLSIQVEKFKVKLAILDNTHQILHEKTVKTKISKDFKSVDVLYKYASELIKTSKIDTEKLLGIGISMPGLVSSEEGRNFTYFISDEEPESLQSALEKKFKKPVVILNDAKSACLAECRFGLAKNKNNVLVISMDWGIGLGIIMGGKMHTGASGFAGEFGHIPMVEDGLLCHCGKRGCLETVASGFALVEKAKQGIRNGQNSILSTLVHEDLDKLEPQVIIEAANRGDQFAINVLSEIGISLGKGIAILIQIFNPELIILEGKIAEAKQFIITPIQQSINTYSMIQLKERTEISLSTLGKNSSLLGATVAVMDHIFKGQIASVKSQIVK</sequence>
<dbReference type="InterPro" id="IPR036390">
    <property type="entry name" value="WH_DNA-bd_sf"/>
</dbReference>
<protein>
    <submittedName>
        <fullName evidence="2">ROK family protein</fullName>
    </submittedName>
</protein>
<dbReference type="Gene3D" id="1.10.10.10">
    <property type="entry name" value="Winged helix-like DNA-binding domain superfamily/Winged helix DNA-binding domain"/>
    <property type="match status" value="1"/>
</dbReference>
<dbReference type="Proteomes" id="UP001179363">
    <property type="component" value="Unassembled WGS sequence"/>
</dbReference>
<evidence type="ECO:0000256" key="1">
    <source>
        <dbReference type="ARBA" id="ARBA00006479"/>
    </source>
</evidence>
<dbReference type="SUPFAM" id="SSF46785">
    <property type="entry name" value="Winged helix' DNA-binding domain"/>
    <property type="match status" value="1"/>
</dbReference>
<dbReference type="PROSITE" id="PS01125">
    <property type="entry name" value="ROK"/>
    <property type="match status" value="1"/>
</dbReference>
<evidence type="ECO:0000313" key="2">
    <source>
        <dbReference type="EMBL" id="MCF4100602.1"/>
    </source>
</evidence>
<comment type="caution">
    <text evidence="2">The sequence shown here is derived from an EMBL/GenBank/DDBJ whole genome shotgun (WGS) entry which is preliminary data.</text>
</comment>